<dbReference type="GO" id="GO:0005524">
    <property type="term" value="F:ATP binding"/>
    <property type="evidence" value="ECO:0007669"/>
    <property type="project" value="UniProtKB-KW"/>
</dbReference>
<reference evidence="6 7" key="1">
    <citation type="submission" date="2022-05" db="EMBL/GenBank/DDBJ databases">
        <title>Genome Sequencing of Bee-Associated Microbes.</title>
        <authorList>
            <person name="Dunlap C."/>
        </authorList>
    </citation>
    <scope>NUCLEOTIDE SEQUENCE [LARGE SCALE GENOMIC DNA]</scope>
    <source>
        <strain evidence="6 7">NRRL NRS-750</strain>
    </source>
</reference>
<dbReference type="SUPFAM" id="SSF52540">
    <property type="entry name" value="P-loop containing nucleoside triphosphate hydrolases"/>
    <property type="match status" value="1"/>
</dbReference>
<dbReference type="InterPro" id="IPR003593">
    <property type="entry name" value="AAA+_ATPase"/>
</dbReference>
<evidence type="ECO:0000259" key="5">
    <source>
        <dbReference type="PROSITE" id="PS50893"/>
    </source>
</evidence>
<dbReference type="InterPro" id="IPR003439">
    <property type="entry name" value="ABC_transporter-like_ATP-bd"/>
</dbReference>
<dbReference type="InterPro" id="IPR027417">
    <property type="entry name" value="P-loop_NTPase"/>
</dbReference>
<dbReference type="SMART" id="SM00382">
    <property type="entry name" value="AAA"/>
    <property type="match status" value="1"/>
</dbReference>
<proteinExistence type="inferred from homology"/>
<dbReference type="EMBL" id="JAMDLY010000006">
    <property type="protein sequence ID" value="MCY9528889.1"/>
    <property type="molecule type" value="Genomic_DNA"/>
</dbReference>
<evidence type="ECO:0000256" key="3">
    <source>
        <dbReference type="ARBA" id="ARBA00022741"/>
    </source>
</evidence>
<comment type="similarity">
    <text evidence="1">Belongs to the ABC transporter superfamily.</text>
</comment>
<sequence>MSLLQIRDLTKKIGNKTIVDQVTLNMEKGEILGLLGPNGAGKTTTIRMIVGLMSKSGGQVLIDGMDAHAHFEQAMKHVGVIVEHPDLYNYLSGYDNLVHFSRMTPGVTEARIREVIALVGLEHSINDKVATYSLGMRQRLGLAVVLVHKPSLLVLDEPTNGLDPAGIRELRGHLKHLAQKEGVGIMISSHLMSEMEMMCDRVVILQKGKLVGIQKISDMVDDERTQVRFEIDRPDLAVQILQSIMSGDEITTDQRHIQVRIAKTRIPEISRKLMASGINVYGVHTVKKTLEDKFMEITGGEEH</sequence>
<evidence type="ECO:0000313" key="7">
    <source>
        <dbReference type="Proteomes" id="UP001527090"/>
    </source>
</evidence>
<keyword evidence="3" id="KW-0547">Nucleotide-binding</keyword>
<dbReference type="PROSITE" id="PS50893">
    <property type="entry name" value="ABC_TRANSPORTER_2"/>
    <property type="match status" value="1"/>
</dbReference>
<evidence type="ECO:0000256" key="1">
    <source>
        <dbReference type="ARBA" id="ARBA00005417"/>
    </source>
</evidence>
<dbReference type="Gene3D" id="3.40.50.300">
    <property type="entry name" value="P-loop containing nucleotide triphosphate hydrolases"/>
    <property type="match status" value="1"/>
</dbReference>
<keyword evidence="4 6" id="KW-0067">ATP-binding</keyword>
<evidence type="ECO:0000256" key="4">
    <source>
        <dbReference type="ARBA" id="ARBA00022840"/>
    </source>
</evidence>
<accession>A0ABT4E581</accession>
<comment type="caution">
    <text evidence="6">The sequence shown here is derived from an EMBL/GenBank/DDBJ whole genome shotgun (WGS) entry which is preliminary data.</text>
</comment>
<dbReference type="Pfam" id="PF00005">
    <property type="entry name" value="ABC_tran"/>
    <property type="match status" value="1"/>
</dbReference>
<evidence type="ECO:0000256" key="2">
    <source>
        <dbReference type="ARBA" id="ARBA00022448"/>
    </source>
</evidence>
<organism evidence="6 7">
    <name type="scientific">Paenibacillus alvei</name>
    <name type="common">Bacillus alvei</name>
    <dbReference type="NCBI Taxonomy" id="44250"/>
    <lineage>
        <taxon>Bacteria</taxon>
        <taxon>Bacillati</taxon>
        <taxon>Bacillota</taxon>
        <taxon>Bacilli</taxon>
        <taxon>Bacillales</taxon>
        <taxon>Paenibacillaceae</taxon>
        <taxon>Paenibacillus</taxon>
    </lineage>
</organism>
<dbReference type="Proteomes" id="UP001527090">
    <property type="component" value="Unassembled WGS sequence"/>
</dbReference>
<dbReference type="PANTHER" id="PTHR43335">
    <property type="entry name" value="ABC TRANSPORTER, ATP-BINDING PROTEIN"/>
    <property type="match status" value="1"/>
</dbReference>
<feature type="domain" description="ABC transporter" evidence="5">
    <location>
        <begin position="4"/>
        <end position="232"/>
    </location>
</feature>
<keyword evidence="2" id="KW-0813">Transport</keyword>
<dbReference type="RefSeq" id="WP_021257375.1">
    <property type="nucleotide sequence ID" value="NZ_JAMDLY010000006.1"/>
</dbReference>
<keyword evidence="7" id="KW-1185">Reference proteome</keyword>
<evidence type="ECO:0000313" key="6">
    <source>
        <dbReference type="EMBL" id="MCY9528889.1"/>
    </source>
</evidence>
<gene>
    <name evidence="6" type="ORF">M5X04_05960</name>
</gene>
<name>A0ABT4E581_PAEAL</name>
<protein>
    <submittedName>
        <fullName evidence="6">ABC transporter ATP-binding protein</fullName>
    </submittedName>
</protein>
<dbReference type="PROSITE" id="PS00211">
    <property type="entry name" value="ABC_TRANSPORTER_1"/>
    <property type="match status" value="1"/>
</dbReference>
<dbReference type="PANTHER" id="PTHR43335:SF4">
    <property type="entry name" value="ABC TRANSPORTER, ATP-BINDING PROTEIN"/>
    <property type="match status" value="1"/>
</dbReference>
<dbReference type="InterPro" id="IPR017871">
    <property type="entry name" value="ABC_transporter-like_CS"/>
</dbReference>